<gene>
    <name evidence="3" type="ORF">EVOR1521_LOCUS13268</name>
</gene>
<dbReference type="PROSITE" id="PS00924">
    <property type="entry name" value="ASP_GLU_RACEMASE_2"/>
    <property type="match status" value="1"/>
</dbReference>
<sequence>MSAMALAILLLRAAAAVPWEDLDLGRPEKMHGGPHLRNGGGAGLASCEAPAEPETVLRHAWAKVVDEMLTSEEGSDEIANTARRQYKKLRWMSAGPQGVGVFDSGVGGLTVYRKLRERFPLVDVTYLADSQRAPYGPQPPKDVADYSREIITLLQNRTRLTLIACNTASVAAIAFHVPGEEAFHQHPVLPIAAPYGSFFRVLGGSGCRRVGLFATDATCRSGAYQRQVLSAPGFHLVANSKPSDFPLQANTTDCIGCAECVAAVQREGPFSLPDTWAAQTEAMLRKKFVDYLDQDGKPKIDYLIFGCTHFPTLEPLIRKIFGPSVLLVDPADYQVELASRFHLHNSSGSAVFTVSGVELSEKLSSFRQAATVIFQSFLQMANGIWQVISFV</sequence>
<reference evidence="3" key="1">
    <citation type="submission" date="2023-08" db="EMBL/GenBank/DDBJ databases">
        <authorList>
            <person name="Chen Y."/>
            <person name="Shah S."/>
            <person name="Dougan E. K."/>
            <person name="Thang M."/>
            <person name="Chan C."/>
        </authorList>
    </citation>
    <scope>NUCLEOTIDE SEQUENCE</scope>
</reference>
<dbReference type="Proteomes" id="UP001178507">
    <property type="component" value="Unassembled WGS sequence"/>
</dbReference>
<keyword evidence="1" id="KW-0413">Isomerase</keyword>
<dbReference type="PANTHER" id="PTHR21198">
    <property type="entry name" value="GLUTAMATE RACEMASE"/>
    <property type="match status" value="1"/>
</dbReference>
<feature type="signal peptide" evidence="2">
    <location>
        <begin position="1"/>
        <end position="16"/>
    </location>
</feature>
<dbReference type="Gene3D" id="3.40.50.1860">
    <property type="match status" value="2"/>
</dbReference>
<proteinExistence type="predicted"/>
<dbReference type="SUPFAM" id="SSF53681">
    <property type="entry name" value="Aspartate/glutamate racemase"/>
    <property type="match status" value="2"/>
</dbReference>
<dbReference type="InterPro" id="IPR001920">
    <property type="entry name" value="Asp/Glu_race"/>
</dbReference>
<dbReference type="AlphaFoldDB" id="A0AA36MV24"/>
<evidence type="ECO:0000313" key="4">
    <source>
        <dbReference type="Proteomes" id="UP001178507"/>
    </source>
</evidence>
<evidence type="ECO:0000313" key="3">
    <source>
        <dbReference type="EMBL" id="CAJ1387136.1"/>
    </source>
</evidence>
<keyword evidence="2" id="KW-0732">Signal</keyword>
<dbReference type="GO" id="GO:0008881">
    <property type="term" value="F:glutamate racemase activity"/>
    <property type="evidence" value="ECO:0007669"/>
    <property type="project" value="TreeGrafter"/>
</dbReference>
<accession>A0AA36MV24</accession>
<organism evidence="3 4">
    <name type="scientific">Effrenium voratum</name>
    <dbReference type="NCBI Taxonomy" id="2562239"/>
    <lineage>
        <taxon>Eukaryota</taxon>
        <taxon>Sar</taxon>
        <taxon>Alveolata</taxon>
        <taxon>Dinophyceae</taxon>
        <taxon>Suessiales</taxon>
        <taxon>Symbiodiniaceae</taxon>
        <taxon>Effrenium</taxon>
    </lineage>
</organism>
<keyword evidence="4" id="KW-1185">Reference proteome</keyword>
<name>A0AA36MV24_9DINO</name>
<evidence type="ECO:0000256" key="2">
    <source>
        <dbReference type="SAM" id="SignalP"/>
    </source>
</evidence>
<dbReference type="InterPro" id="IPR033134">
    <property type="entry name" value="Asp/Glu_racemase_AS_2"/>
</dbReference>
<dbReference type="EMBL" id="CAUJNA010001467">
    <property type="protein sequence ID" value="CAJ1387136.1"/>
    <property type="molecule type" value="Genomic_DNA"/>
</dbReference>
<comment type="caution">
    <text evidence="3">The sequence shown here is derived from an EMBL/GenBank/DDBJ whole genome shotgun (WGS) entry which is preliminary data.</text>
</comment>
<dbReference type="PANTHER" id="PTHR21198:SF2">
    <property type="entry name" value="GLUTAMATE RACEMASE"/>
    <property type="match status" value="1"/>
</dbReference>
<evidence type="ECO:0008006" key="5">
    <source>
        <dbReference type="Google" id="ProtNLM"/>
    </source>
</evidence>
<protein>
    <recommendedName>
        <fullName evidence="5">Glutamate racemase</fullName>
    </recommendedName>
</protein>
<evidence type="ECO:0000256" key="1">
    <source>
        <dbReference type="ARBA" id="ARBA00023235"/>
    </source>
</evidence>
<feature type="chain" id="PRO_5041254833" description="Glutamate racemase" evidence="2">
    <location>
        <begin position="17"/>
        <end position="391"/>
    </location>
</feature>